<accession>A0A1T4X869</accession>
<dbReference type="AlphaFoldDB" id="A0A1T4X869"/>
<dbReference type="GO" id="GO:0000976">
    <property type="term" value="F:transcription cis-regulatory region binding"/>
    <property type="evidence" value="ECO:0007669"/>
    <property type="project" value="TreeGrafter"/>
</dbReference>
<keyword evidence="5" id="KW-0238">DNA-binding</keyword>
<dbReference type="CDD" id="cd07153">
    <property type="entry name" value="Fur_like"/>
    <property type="match status" value="1"/>
</dbReference>
<dbReference type="RefSeq" id="WP_078696134.1">
    <property type="nucleotide sequence ID" value="NZ_FUYH01000006.1"/>
</dbReference>
<gene>
    <name evidence="8" type="ORF">SAMN05443428_106145</name>
</gene>
<reference evidence="9" key="1">
    <citation type="submission" date="2017-02" db="EMBL/GenBank/DDBJ databases">
        <authorList>
            <person name="Varghese N."/>
            <person name="Submissions S."/>
        </authorList>
    </citation>
    <scope>NUCLEOTIDE SEQUENCE [LARGE SCALE GENOMIC DNA]</scope>
    <source>
        <strain evidence="9">USBA 833</strain>
    </source>
</reference>
<feature type="binding site" evidence="7">
    <location>
        <position position="140"/>
    </location>
    <ligand>
        <name>Zn(2+)</name>
        <dbReference type="ChEBI" id="CHEBI:29105"/>
    </ligand>
</feature>
<feature type="binding site" evidence="7">
    <location>
        <position position="96"/>
    </location>
    <ligand>
        <name>Zn(2+)</name>
        <dbReference type="ChEBI" id="CHEBI:29105"/>
    </ligand>
</feature>
<evidence type="ECO:0000313" key="8">
    <source>
        <dbReference type="EMBL" id="SKA85295.1"/>
    </source>
</evidence>
<keyword evidence="4" id="KW-0805">Transcription regulation</keyword>
<keyword evidence="9" id="KW-1185">Reference proteome</keyword>
<keyword evidence="7" id="KW-0479">Metal-binding</keyword>
<protein>
    <submittedName>
        <fullName evidence="8">Fe2+ or Zn2+ uptake regulation protein</fullName>
    </submittedName>
</protein>
<evidence type="ECO:0000256" key="3">
    <source>
        <dbReference type="ARBA" id="ARBA00022833"/>
    </source>
</evidence>
<dbReference type="STRING" id="1147123.SAMN05443428_106145"/>
<dbReference type="SUPFAM" id="SSF46785">
    <property type="entry name" value="Winged helix' DNA-binding domain"/>
    <property type="match status" value="1"/>
</dbReference>
<dbReference type="InterPro" id="IPR043135">
    <property type="entry name" value="Fur_C"/>
</dbReference>
<organism evidence="8 9">
    <name type="scientific">Caloramator quimbayensis</name>
    <dbReference type="NCBI Taxonomy" id="1147123"/>
    <lineage>
        <taxon>Bacteria</taxon>
        <taxon>Bacillati</taxon>
        <taxon>Bacillota</taxon>
        <taxon>Clostridia</taxon>
        <taxon>Eubacteriales</taxon>
        <taxon>Clostridiaceae</taxon>
        <taxon>Caloramator</taxon>
    </lineage>
</organism>
<evidence type="ECO:0000256" key="5">
    <source>
        <dbReference type="ARBA" id="ARBA00023125"/>
    </source>
</evidence>
<evidence type="ECO:0000256" key="4">
    <source>
        <dbReference type="ARBA" id="ARBA00023015"/>
    </source>
</evidence>
<dbReference type="Proteomes" id="UP000190105">
    <property type="component" value="Unassembled WGS sequence"/>
</dbReference>
<evidence type="ECO:0000256" key="7">
    <source>
        <dbReference type="PIRSR" id="PIRSR602481-1"/>
    </source>
</evidence>
<keyword evidence="6" id="KW-0804">Transcription</keyword>
<keyword evidence="2" id="KW-0678">Repressor</keyword>
<dbReference type="GO" id="GO:0008270">
    <property type="term" value="F:zinc ion binding"/>
    <property type="evidence" value="ECO:0007669"/>
    <property type="project" value="TreeGrafter"/>
</dbReference>
<dbReference type="EMBL" id="FUYH01000006">
    <property type="protein sequence ID" value="SKA85295.1"/>
    <property type="molecule type" value="Genomic_DNA"/>
</dbReference>
<dbReference type="PANTHER" id="PTHR33202:SF8">
    <property type="entry name" value="PEROXIDE-RESPONSIVE REPRESSOR PERR"/>
    <property type="match status" value="1"/>
</dbReference>
<dbReference type="PANTHER" id="PTHR33202">
    <property type="entry name" value="ZINC UPTAKE REGULATION PROTEIN"/>
    <property type="match status" value="1"/>
</dbReference>
<name>A0A1T4X869_9CLOT</name>
<feature type="binding site" evidence="7">
    <location>
        <position position="143"/>
    </location>
    <ligand>
        <name>Zn(2+)</name>
        <dbReference type="ChEBI" id="CHEBI:29105"/>
    </ligand>
</feature>
<dbReference type="Gene3D" id="3.30.1490.190">
    <property type="match status" value="1"/>
</dbReference>
<proteinExistence type="inferred from homology"/>
<dbReference type="Pfam" id="PF01475">
    <property type="entry name" value="FUR"/>
    <property type="match status" value="1"/>
</dbReference>
<evidence type="ECO:0000256" key="1">
    <source>
        <dbReference type="ARBA" id="ARBA00007957"/>
    </source>
</evidence>
<dbReference type="GO" id="GO:0045892">
    <property type="term" value="P:negative regulation of DNA-templated transcription"/>
    <property type="evidence" value="ECO:0007669"/>
    <property type="project" value="TreeGrafter"/>
</dbReference>
<dbReference type="Gene3D" id="1.10.10.10">
    <property type="entry name" value="Winged helix-like DNA-binding domain superfamily/Winged helix DNA-binding domain"/>
    <property type="match status" value="1"/>
</dbReference>
<evidence type="ECO:0000256" key="6">
    <source>
        <dbReference type="ARBA" id="ARBA00023163"/>
    </source>
</evidence>
<dbReference type="InterPro" id="IPR002481">
    <property type="entry name" value="FUR"/>
</dbReference>
<dbReference type="OrthoDB" id="8659436at2"/>
<dbReference type="GO" id="GO:0003700">
    <property type="term" value="F:DNA-binding transcription factor activity"/>
    <property type="evidence" value="ECO:0007669"/>
    <property type="project" value="InterPro"/>
</dbReference>
<sequence>MENDLSSIRKILEHNGYEFTIQKHLILNVLLKSDVHLSAKQIYDKVKEKNIGLATVYRSLKIFKDLKIVKEINDNGINYYEMKIFSKKPLHIHFKCLKCNSIIDIDSKDADIEYIKLNKKIEEQNNIDIYDSNIIFIGLCNKCREELKCQDQLSSEE</sequence>
<comment type="cofactor">
    <cofactor evidence="7">
        <name>Zn(2+)</name>
        <dbReference type="ChEBI" id="CHEBI:29105"/>
    </cofactor>
    <text evidence="7">Binds 1 zinc ion per subunit.</text>
</comment>
<feature type="binding site" evidence="7">
    <location>
        <position position="99"/>
    </location>
    <ligand>
        <name>Zn(2+)</name>
        <dbReference type="ChEBI" id="CHEBI:29105"/>
    </ligand>
</feature>
<comment type="similarity">
    <text evidence="1">Belongs to the Fur family.</text>
</comment>
<keyword evidence="3 7" id="KW-0862">Zinc</keyword>
<evidence type="ECO:0000313" key="9">
    <source>
        <dbReference type="Proteomes" id="UP000190105"/>
    </source>
</evidence>
<dbReference type="InterPro" id="IPR036390">
    <property type="entry name" value="WH_DNA-bd_sf"/>
</dbReference>
<dbReference type="GO" id="GO:1900376">
    <property type="term" value="P:regulation of secondary metabolite biosynthetic process"/>
    <property type="evidence" value="ECO:0007669"/>
    <property type="project" value="TreeGrafter"/>
</dbReference>
<evidence type="ECO:0000256" key="2">
    <source>
        <dbReference type="ARBA" id="ARBA00022491"/>
    </source>
</evidence>
<dbReference type="InterPro" id="IPR036388">
    <property type="entry name" value="WH-like_DNA-bd_sf"/>
</dbReference>